<organism evidence="2 3">
    <name type="scientific">Diplogelasinospora grovesii</name>
    <dbReference type="NCBI Taxonomy" id="303347"/>
    <lineage>
        <taxon>Eukaryota</taxon>
        <taxon>Fungi</taxon>
        <taxon>Dikarya</taxon>
        <taxon>Ascomycota</taxon>
        <taxon>Pezizomycotina</taxon>
        <taxon>Sordariomycetes</taxon>
        <taxon>Sordariomycetidae</taxon>
        <taxon>Sordariales</taxon>
        <taxon>Diplogelasinosporaceae</taxon>
        <taxon>Diplogelasinospora</taxon>
    </lineage>
</organism>
<reference evidence="3" key="1">
    <citation type="journal article" date="2023" name="Mol. Phylogenet. Evol.">
        <title>Genome-scale phylogeny and comparative genomics of the fungal order Sordariales.</title>
        <authorList>
            <person name="Hensen N."/>
            <person name="Bonometti L."/>
            <person name="Westerberg I."/>
            <person name="Brannstrom I.O."/>
            <person name="Guillou S."/>
            <person name="Cros-Aarteil S."/>
            <person name="Calhoun S."/>
            <person name="Haridas S."/>
            <person name="Kuo A."/>
            <person name="Mondo S."/>
            <person name="Pangilinan J."/>
            <person name="Riley R."/>
            <person name="LaButti K."/>
            <person name="Andreopoulos B."/>
            <person name="Lipzen A."/>
            <person name="Chen C."/>
            <person name="Yan M."/>
            <person name="Daum C."/>
            <person name="Ng V."/>
            <person name="Clum A."/>
            <person name="Steindorff A."/>
            <person name="Ohm R.A."/>
            <person name="Martin F."/>
            <person name="Silar P."/>
            <person name="Natvig D.O."/>
            <person name="Lalanne C."/>
            <person name="Gautier V."/>
            <person name="Ament-Velasquez S.L."/>
            <person name="Kruys A."/>
            <person name="Hutchinson M.I."/>
            <person name="Powell A.J."/>
            <person name="Barry K."/>
            <person name="Miller A.N."/>
            <person name="Grigoriev I.V."/>
            <person name="Debuchy R."/>
            <person name="Gladieux P."/>
            <person name="Hiltunen Thoren M."/>
            <person name="Johannesson H."/>
        </authorList>
    </citation>
    <scope>NUCLEOTIDE SEQUENCE [LARGE SCALE GENOMIC DNA]</scope>
    <source>
        <strain evidence="3">CBS 340.73</strain>
    </source>
</reference>
<keyword evidence="3" id="KW-1185">Reference proteome</keyword>
<evidence type="ECO:0000256" key="1">
    <source>
        <dbReference type="SAM" id="MobiDB-lite"/>
    </source>
</evidence>
<feature type="compositionally biased region" description="Basic and acidic residues" evidence="1">
    <location>
        <begin position="50"/>
        <end position="67"/>
    </location>
</feature>
<evidence type="ECO:0000313" key="2">
    <source>
        <dbReference type="EMBL" id="KAK3940282.1"/>
    </source>
</evidence>
<proteinExistence type="predicted"/>
<sequence>MLAGLLFQIVLSLAVTWVFYDGICVFLQQDDGTVPLDVRRRASQASTASKRSEDEKGTWDRDEKGRFSDLTSPLMRHFQEFAGQSPPASYKRGIS</sequence>
<feature type="region of interest" description="Disordered" evidence="1">
    <location>
        <begin position="40"/>
        <end position="67"/>
    </location>
</feature>
<dbReference type="EMBL" id="MU853798">
    <property type="protein sequence ID" value="KAK3940282.1"/>
    <property type="molecule type" value="Genomic_DNA"/>
</dbReference>
<gene>
    <name evidence="2" type="ORF">QBC46DRAFT_385765</name>
</gene>
<dbReference type="AlphaFoldDB" id="A0AAN6N6U1"/>
<accession>A0AAN6N6U1</accession>
<comment type="caution">
    <text evidence="2">The sequence shown here is derived from an EMBL/GenBank/DDBJ whole genome shotgun (WGS) entry which is preliminary data.</text>
</comment>
<protein>
    <submittedName>
        <fullName evidence="2">Uncharacterized protein</fullName>
    </submittedName>
</protein>
<evidence type="ECO:0000313" key="3">
    <source>
        <dbReference type="Proteomes" id="UP001303473"/>
    </source>
</evidence>
<name>A0AAN6N6U1_9PEZI</name>
<dbReference type="Proteomes" id="UP001303473">
    <property type="component" value="Unassembled WGS sequence"/>
</dbReference>